<feature type="binding site" evidence="11">
    <location>
        <position position="1060"/>
    </location>
    <ligand>
        <name>a divalent metal cation</name>
        <dbReference type="ChEBI" id="CHEBI:60240"/>
        <note>catalytic</note>
    </ligand>
</feature>
<dbReference type="Gene3D" id="3.90.70.10">
    <property type="entry name" value="Cysteine proteinases"/>
    <property type="match status" value="1"/>
</dbReference>
<organism evidence="14 15">
    <name type="scientific">Echria macrotheca</name>
    <dbReference type="NCBI Taxonomy" id="438768"/>
    <lineage>
        <taxon>Eukaryota</taxon>
        <taxon>Fungi</taxon>
        <taxon>Dikarya</taxon>
        <taxon>Ascomycota</taxon>
        <taxon>Pezizomycotina</taxon>
        <taxon>Sordariomycetes</taxon>
        <taxon>Sordariomycetidae</taxon>
        <taxon>Sordariales</taxon>
        <taxon>Schizotheciaceae</taxon>
        <taxon>Echria</taxon>
    </lineage>
</organism>
<protein>
    <recommendedName>
        <fullName evidence="11">PAN2-PAN3 deadenylation complex catalytic subunit PAN2</fullName>
        <ecNumber evidence="11">3.1.13.4</ecNumber>
    </recommendedName>
    <alternativeName>
        <fullName evidence="11">PAB1P-dependent poly(A)-specific ribonuclease</fullName>
    </alternativeName>
    <alternativeName>
        <fullName evidence="11">Poly(A)-nuclease deadenylation complex subunit 2</fullName>
        <shortName evidence="11">PAN deadenylation complex subunit 2</shortName>
    </alternativeName>
</protein>
<evidence type="ECO:0000256" key="5">
    <source>
        <dbReference type="ARBA" id="ARBA00022664"/>
    </source>
</evidence>
<dbReference type="InterPro" id="IPR028889">
    <property type="entry name" value="USP"/>
</dbReference>
<dbReference type="InterPro" id="IPR038765">
    <property type="entry name" value="Papain-like_cys_pep_sf"/>
</dbReference>
<dbReference type="InterPro" id="IPR013520">
    <property type="entry name" value="Ribonucl_H"/>
</dbReference>
<dbReference type="PANTHER" id="PTHR15728">
    <property type="entry name" value="DEADENYLATION COMPLEX CATALYTIC SUBUNIT PAN2"/>
    <property type="match status" value="1"/>
</dbReference>
<keyword evidence="4" id="KW-0853">WD repeat</keyword>
<dbReference type="InterPro" id="IPR030843">
    <property type="entry name" value="PAN2"/>
</dbReference>
<comment type="cofactor">
    <cofactor evidence="11">
        <name>a divalent metal cation</name>
        <dbReference type="ChEBI" id="CHEBI:60240"/>
    </cofactor>
    <text evidence="11">Binds 2 metal cations per subunit in the catalytic exonuclease domain.</text>
</comment>
<sequence length="1162" mass="129477">MDADWAEAKRLAFHTTSPDEFPRVTALAFDTRQELLWVGANEHRVVSYYGPELIRYTAFVTKSPHHGPQEEPVYQFLFNDKGVITLSKASIHMAMRRGMAIFHLRHPDMQDLRCMSFTSKGANEVLVAGFQNKMLVVDVSKGEVVKQVPTEHHYRFMKKSSRYICAATRTGGVDMLDQATFAIIKTWSPHRSSLVDIDVQGDFVVTCGCSLKHGQNTLDPFLQIYDLKNMAPMTPMAYPPLPAHVRLHPRMQSTSIILTQLGQMNIGDILNSGANTVRYLNTGLLAMFEIASSGEAIALVDIDGYIHLWGSPSKVRFNDVSLPTQFPEPPKPVDPLNWSVETPLSSIGMPFYREMLSSALPPDLISDVGAPPKQWDPAFLATLKRNEFGYFGPNTLGLRRNQVEDTRAISKADSSFQAPKFLSEKAREMVMSSGPSDLSETEAEQAPEQASECESLKAVAPAMYRNVEIKYSKFGVDDFDFGHYNKTRYAGLENHIANSYANSLLQLMNYTPLLRNMALQHAASACLIDGCLLCELGYIFDMLQKAEGSTCHATNLLKTLKSIASPPLGLLEEEFPAKPLAAMVQDLNRFLMENIKKGYRSIQPASTALEQTLFNMNQQPTPDSLVSKVLETSAVTHIKCVNCKAESTRPGTSYVNGLLYPPQKLNPRSGRAPRTIFSQALKMGVELETTSKGWCHCCQRYQPLQTRRTIQSAPAVLAINTQISLQEHKALWATPGWLPEEIGVIVDQGQFFCFEGEDLKIHLQRGVHNMAVYSLVGMVVDIEETSGPNKRAHLVAMVNVAHSEETASEESQWHLFNDFSVRPVSSAEALTFNQGWKMPSVLLYQLKAANNKTNTDWKTRLDKSVLFKDLISPADRRTCVVLDEATEKPGPETIVALDTEFVSVKQSEIQMNSDGERETIRPMSHALARVSVVRGHGEEEGEAFIDDYIAIKEKVVDYLTLYSGITEDDLNPKTSKHNLVPLKVAYKKLWVLLNLGCKFLGHGLKQDFRVINIQVPRAQVIDTIELFYLKARLRKLSLAFLAWHLLKEDIQLETHDSIEDARTALKLYRKYLEFQDAGILEPILEDIYKVGRTYNFRPPRKEDQVVVRTDTPPIPPETTAAGPSTPLRRLGVGSGGNGPAQGSGGGFGSMSGFTPGTSSPLR</sequence>
<comment type="caution">
    <text evidence="14">The sequence shown here is derived from an EMBL/GenBank/DDBJ whole genome shotgun (WGS) entry which is preliminary data.</text>
</comment>
<comment type="subcellular location">
    <subcellularLocation>
        <location evidence="2 11">Cytoplasm</location>
    </subcellularLocation>
</comment>
<evidence type="ECO:0000259" key="13">
    <source>
        <dbReference type="PROSITE" id="PS50235"/>
    </source>
</evidence>
<evidence type="ECO:0000256" key="3">
    <source>
        <dbReference type="ARBA" id="ARBA00022490"/>
    </source>
</evidence>
<dbReference type="SUPFAM" id="SSF54001">
    <property type="entry name" value="Cysteine proteinases"/>
    <property type="match status" value="1"/>
</dbReference>
<evidence type="ECO:0000313" key="15">
    <source>
        <dbReference type="Proteomes" id="UP001239445"/>
    </source>
</evidence>
<dbReference type="GO" id="GO:0006397">
    <property type="term" value="P:mRNA processing"/>
    <property type="evidence" value="ECO:0007669"/>
    <property type="project" value="UniProtKB-KW"/>
</dbReference>
<feature type="binding site" evidence="11">
    <location>
        <position position="900"/>
    </location>
    <ligand>
        <name>a divalent metal cation</name>
        <dbReference type="ChEBI" id="CHEBI:60240"/>
        <note>catalytic</note>
    </ligand>
</feature>
<gene>
    <name evidence="11" type="primary">PAN2</name>
    <name evidence="14" type="ORF">QBC47DRAFT_113505</name>
</gene>
<dbReference type="InterPro" id="IPR036397">
    <property type="entry name" value="RNaseH_sf"/>
</dbReference>
<dbReference type="Proteomes" id="UP001239445">
    <property type="component" value="Unassembled WGS sequence"/>
</dbReference>
<dbReference type="EMBL" id="MU839828">
    <property type="protein sequence ID" value="KAK1759664.1"/>
    <property type="molecule type" value="Genomic_DNA"/>
</dbReference>
<dbReference type="PROSITE" id="PS50235">
    <property type="entry name" value="USP_3"/>
    <property type="match status" value="1"/>
</dbReference>
<dbReference type="FunFam" id="2.130.10.10:FF:000459">
    <property type="entry name" value="PAN2-PAN3 deadenylation complex catalytic subunit PAN2"/>
    <property type="match status" value="1"/>
</dbReference>
<dbReference type="Pfam" id="PF00929">
    <property type="entry name" value="RNase_T"/>
    <property type="match status" value="1"/>
</dbReference>
<dbReference type="InterPro" id="IPR048841">
    <property type="entry name" value="PAN2_N"/>
</dbReference>
<keyword evidence="15" id="KW-1185">Reference proteome</keyword>
<comment type="domain">
    <text evidence="11">Contains a pseudo-UCH domain. This ubiquitin C-terminal hydrolase (UCH)-like or ubiquitin specific protease (USP)-like domain is predicted to be catalytically inactive because it lacks the active site catalytic triad characteristic of thiol proteases, with residues at the equivalent structural positions that are incompatible with catalysis, and it cannot bind ubiquitin. It functions as a structural scaffold for intra- and intermolecular interactions in the complex.</text>
</comment>
<keyword evidence="10 11" id="KW-0269">Exonuclease</keyword>
<reference evidence="14" key="1">
    <citation type="submission" date="2023-06" db="EMBL/GenBank/DDBJ databases">
        <title>Genome-scale phylogeny and comparative genomics of the fungal order Sordariales.</title>
        <authorList>
            <consortium name="Lawrence Berkeley National Laboratory"/>
            <person name="Hensen N."/>
            <person name="Bonometti L."/>
            <person name="Westerberg I."/>
            <person name="Brannstrom I.O."/>
            <person name="Guillou S."/>
            <person name="Cros-Aarteil S."/>
            <person name="Calhoun S."/>
            <person name="Haridas S."/>
            <person name="Kuo A."/>
            <person name="Mondo S."/>
            <person name="Pangilinan J."/>
            <person name="Riley R."/>
            <person name="Labutti K."/>
            <person name="Andreopoulos B."/>
            <person name="Lipzen A."/>
            <person name="Chen C."/>
            <person name="Yanf M."/>
            <person name="Daum C."/>
            <person name="Ng V."/>
            <person name="Clum A."/>
            <person name="Steindorff A."/>
            <person name="Ohm R."/>
            <person name="Martin F."/>
            <person name="Silar P."/>
            <person name="Natvig D."/>
            <person name="Lalanne C."/>
            <person name="Gautier V."/>
            <person name="Ament-Velasquez S.L."/>
            <person name="Kruys A."/>
            <person name="Hutchinson M.I."/>
            <person name="Powell A.J."/>
            <person name="Barry K."/>
            <person name="Miller A.N."/>
            <person name="Grigoriev I.V."/>
            <person name="Debuchy R."/>
            <person name="Gladieux P."/>
            <person name="Thoren M.H."/>
            <person name="Johannesson H."/>
        </authorList>
    </citation>
    <scope>NUCLEOTIDE SEQUENCE</scope>
    <source>
        <strain evidence="14">PSN4</strain>
    </source>
</reference>
<evidence type="ECO:0000256" key="6">
    <source>
        <dbReference type="ARBA" id="ARBA00022722"/>
    </source>
</evidence>
<dbReference type="InterPro" id="IPR050785">
    <property type="entry name" value="PAN2-PAN3_catalytic_subunit"/>
</dbReference>
<evidence type="ECO:0000256" key="4">
    <source>
        <dbReference type="ARBA" id="ARBA00022574"/>
    </source>
</evidence>
<keyword evidence="9 11" id="KW-0378">Hydrolase</keyword>
<dbReference type="InterPro" id="IPR012337">
    <property type="entry name" value="RNaseH-like_sf"/>
</dbReference>
<dbReference type="GO" id="GO:0031251">
    <property type="term" value="C:PAN complex"/>
    <property type="evidence" value="ECO:0007669"/>
    <property type="project" value="UniProtKB-UniRule"/>
</dbReference>
<evidence type="ECO:0000256" key="1">
    <source>
        <dbReference type="ARBA" id="ARBA00001663"/>
    </source>
</evidence>
<keyword evidence="7 11" id="KW-0479">Metal-binding</keyword>
<evidence type="ECO:0000256" key="2">
    <source>
        <dbReference type="ARBA" id="ARBA00004496"/>
    </source>
</evidence>
<evidence type="ECO:0000256" key="10">
    <source>
        <dbReference type="ARBA" id="ARBA00022839"/>
    </source>
</evidence>
<comment type="catalytic activity">
    <reaction evidence="1 11">
        <text>Exonucleolytic cleavage of poly(A) to 5'-AMP.</text>
        <dbReference type="EC" id="3.1.13.4"/>
    </reaction>
</comment>
<keyword evidence="5 11" id="KW-0507">mRNA processing</keyword>
<dbReference type="InterPro" id="IPR036322">
    <property type="entry name" value="WD40_repeat_dom_sf"/>
</dbReference>
<feature type="compositionally biased region" description="Gly residues" evidence="12">
    <location>
        <begin position="1132"/>
        <end position="1149"/>
    </location>
</feature>
<evidence type="ECO:0000256" key="12">
    <source>
        <dbReference type="SAM" id="MobiDB-lite"/>
    </source>
</evidence>
<feature type="domain" description="USP" evidence="13">
    <location>
        <begin position="490"/>
        <end position="847"/>
    </location>
</feature>
<dbReference type="GO" id="GO:0000932">
    <property type="term" value="C:P-body"/>
    <property type="evidence" value="ECO:0007669"/>
    <property type="project" value="TreeGrafter"/>
</dbReference>
<dbReference type="GO" id="GO:0004535">
    <property type="term" value="F:poly(A)-specific ribonuclease activity"/>
    <property type="evidence" value="ECO:0007669"/>
    <property type="project" value="UniProtKB-UniRule"/>
</dbReference>
<comment type="function">
    <text evidence="11">Catalytic subunit of the poly(A)-nuclease (PAN) deadenylation complex, one of two cytoplasmic mRNA deadenylases involved in mRNA turnover. PAN specifically shortens poly(A) tails of RNA and the activity is stimulated by poly(A)-binding protein PAB1. PAN deadenylation is followed by rapid degradation of the shortened mRNA tails by the CCR4-NOT complex. Deadenylated mRNAs are then degraded by two alternative mechanisms, namely exosome-mediated 3'-5' exonucleolytic degradation, or deadenlyation-dependent mRNA decaping and subsequent 5'-3' exonucleolytic degradation by XRN1. May also be involved in post-transcriptional maturation of mRNA poly(A) tails.</text>
</comment>
<comment type="domain">
    <text evidence="11">The linker, or PAN3 interaction domain (PID), between the WD40 repeats and the pseudo-UCH domain mediates interaction with PAN3.</text>
</comment>
<dbReference type="InterPro" id="IPR028881">
    <property type="entry name" value="PAN2_UCH_dom"/>
</dbReference>
<dbReference type="InterPro" id="IPR015943">
    <property type="entry name" value="WD40/YVTN_repeat-like_dom_sf"/>
</dbReference>
<dbReference type="EC" id="3.1.13.4" evidence="11"/>
<feature type="region of interest" description="Disordered" evidence="12">
    <location>
        <begin position="1101"/>
        <end position="1162"/>
    </location>
</feature>
<evidence type="ECO:0000256" key="11">
    <source>
        <dbReference type="HAMAP-Rule" id="MF_03182"/>
    </source>
</evidence>
<keyword evidence="8" id="KW-0677">Repeat</keyword>
<comment type="similarity">
    <text evidence="11">Belongs to the peptidase C19 family. PAN2 subfamily.</text>
</comment>
<name>A0AAJ0BM93_9PEZI</name>
<evidence type="ECO:0000313" key="14">
    <source>
        <dbReference type="EMBL" id="KAK1759664.1"/>
    </source>
</evidence>
<dbReference type="Gene3D" id="2.130.10.10">
    <property type="entry name" value="YVTN repeat-like/Quinoprotein amine dehydrogenase"/>
    <property type="match status" value="1"/>
</dbReference>
<dbReference type="GO" id="GO:0003676">
    <property type="term" value="F:nucleic acid binding"/>
    <property type="evidence" value="ECO:0007669"/>
    <property type="project" value="InterPro"/>
</dbReference>
<dbReference type="GO" id="GO:0000289">
    <property type="term" value="P:nuclear-transcribed mRNA poly(A) tail shortening"/>
    <property type="evidence" value="ECO:0007669"/>
    <property type="project" value="UniProtKB-UniRule"/>
</dbReference>
<feature type="compositionally biased region" description="Low complexity" evidence="12">
    <location>
        <begin position="1150"/>
        <end position="1162"/>
    </location>
</feature>
<feature type="binding site" evidence="11">
    <location>
        <position position="898"/>
    </location>
    <ligand>
        <name>a divalent metal cation</name>
        <dbReference type="ChEBI" id="CHEBI:60240"/>
        <note>catalytic</note>
    </ligand>
</feature>
<dbReference type="FunFam" id="3.30.420.10:FF:000028">
    <property type="entry name" value="PAN2-PAN3 deadenylation complex catalytic subunit PAN2"/>
    <property type="match status" value="1"/>
</dbReference>
<dbReference type="GO" id="GO:0046872">
    <property type="term" value="F:metal ion binding"/>
    <property type="evidence" value="ECO:0007669"/>
    <property type="project" value="UniProtKB-KW"/>
</dbReference>
<evidence type="ECO:0000256" key="9">
    <source>
        <dbReference type="ARBA" id="ARBA00022801"/>
    </source>
</evidence>
<dbReference type="Gene3D" id="3.30.420.10">
    <property type="entry name" value="Ribonuclease H-like superfamily/Ribonuclease H"/>
    <property type="match status" value="1"/>
</dbReference>
<dbReference type="HAMAP" id="MF_03182">
    <property type="entry name" value="PAN2"/>
    <property type="match status" value="1"/>
</dbReference>
<evidence type="ECO:0000256" key="7">
    <source>
        <dbReference type="ARBA" id="ARBA00022723"/>
    </source>
</evidence>
<feature type="binding site" evidence="11">
    <location>
        <position position="1007"/>
    </location>
    <ligand>
        <name>a divalent metal cation</name>
        <dbReference type="ChEBI" id="CHEBI:60240"/>
        <note>catalytic</note>
    </ligand>
</feature>
<accession>A0AAJ0BM93</accession>
<dbReference type="SUPFAM" id="SSF53098">
    <property type="entry name" value="Ribonuclease H-like"/>
    <property type="match status" value="1"/>
</dbReference>
<comment type="caution">
    <text evidence="11">Lacks conserved residue(s) required for the propagation of feature annotation.</text>
</comment>
<dbReference type="SMART" id="SM00479">
    <property type="entry name" value="EXOIII"/>
    <property type="match status" value="1"/>
</dbReference>
<keyword evidence="3 11" id="KW-0963">Cytoplasm</keyword>
<dbReference type="SUPFAM" id="SSF50978">
    <property type="entry name" value="WD40 repeat-like"/>
    <property type="match status" value="1"/>
</dbReference>
<dbReference type="CDD" id="cd02672">
    <property type="entry name" value="Peptidase_C19P"/>
    <property type="match status" value="1"/>
</dbReference>
<keyword evidence="6 11" id="KW-0540">Nuclease</keyword>
<proteinExistence type="inferred from homology"/>
<dbReference type="CDD" id="cd06143">
    <property type="entry name" value="PAN2_exo"/>
    <property type="match status" value="1"/>
</dbReference>
<evidence type="ECO:0000256" key="8">
    <source>
        <dbReference type="ARBA" id="ARBA00022737"/>
    </source>
</evidence>
<comment type="activity regulation">
    <text evidence="11">Positively regulated by the regulatory subunit PAN3.</text>
</comment>
<comment type="subunit">
    <text evidence="11">Forms a heterotrimer with an asymmetric homodimer of the regulatory subunit PAN3 to form the poly(A)-nuclease (PAN) deadenylation complex.</text>
</comment>
<dbReference type="Pfam" id="PF20770">
    <property type="entry name" value="PAN2_N"/>
    <property type="match status" value="1"/>
</dbReference>
<dbReference type="PANTHER" id="PTHR15728:SF0">
    <property type="entry name" value="PAN2-PAN3 DEADENYLATION COMPLEX CATALYTIC SUBUNIT PAN2"/>
    <property type="match status" value="1"/>
</dbReference>
<dbReference type="Pfam" id="PF13423">
    <property type="entry name" value="UCH_1"/>
    <property type="match status" value="1"/>
</dbReference>
<dbReference type="AlphaFoldDB" id="A0AAJ0BM93"/>